<protein>
    <submittedName>
        <fullName evidence="1">Uncharacterized protein</fullName>
    </submittedName>
</protein>
<dbReference type="Proteomes" id="UP000054097">
    <property type="component" value="Unassembled WGS sequence"/>
</dbReference>
<dbReference type="OrthoDB" id="3268074at2759"/>
<dbReference type="EMBL" id="KN824324">
    <property type="protein sequence ID" value="KIM24446.1"/>
    <property type="molecule type" value="Genomic_DNA"/>
</dbReference>
<evidence type="ECO:0000313" key="1">
    <source>
        <dbReference type="EMBL" id="KIM24446.1"/>
    </source>
</evidence>
<name>A0A0C3AYV4_SERVB</name>
<proteinExistence type="predicted"/>
<reference evidence="1 2" key="1">
    <citation type="submission" date="2014-04" db="EMBL/GenBank/DDBJ databases">
        <authorList>
            <consortium name="DOE Joint Genome Institute"/>
            <person name="Kuo A."/>
            <person name="Zuccaro A."/>
            <person name="Kohler A."/>
            <person name="Nagy L.G."/>
            <person name="Floudas D."/>
            <person name="Copeland A."/>
            <person name="Barry K.W."/>
            <person name="Cichocki N."/>
            <person name="Veneault-Fourrey C."/>
            <person name="LaButti K."/>
            <person name="Lindquist E.A."/>
            <person name="Lipzen A."/>
            <person name="Lundell T."/>
            <person name="Morin E."/>
            <person name="Murat C."/>
            <person name="Sun H."/>
            <person name="Tunlid A."/>
            <person name="Henrissat B."/>
            <person name="Grigoriev I.V."/>
            <person name="Hibbett D.S."/>
            <person name="Martin F."/>
            <person name="Nordberg H.P."/>
            <person name="Cantor M.N."/>
            <person name="Hua S.X."/>
        </authorList>
    </citation>
    <scope>NUCLEOTIDE SEQUENCE [LARGE SCALE GENOMIC DNA]</scope>
    <source>
        <strain evidence="1 2">MAFF 305830</strain>
    </source>
</reference>
<dbReference type="Gene3D" id="1.20.1280.50">
    <property type="match status" value="1"/>
</dbReference>
<dbReference type="HOGENOM" id="CLU_032935_2_0_1"/>
<dbReference type="AlphaFoldDB" id="A0A0C3AYV4"/>
<organism evidence="1 2">
    <name type="scientific">Serendipita vermifera MAFF 305830</name>
    <dbReference type="NCBI Taxonomy" id="933852"/>
    <lineage>
        <taxon>Eukaryota</taxon>
        <taxon>Fungi</taxon>
        <taxon>Dikarya</taxon>
        <taxon>Basidiomycota</taxon>
        <taxon>Agaricomycotina</taxon>
        <taxon>Agaricomycetes</taxon>
        <taxon>Sebacinales</taxon>
        <taxon>Serendipitaceae</taxon>
        <taxon>Serendipita</taxon>
    </lineage>
</organism>
<evidence type="ECO:0000313" key="2">
    <source>
        <dbReference type="Proteomes" id="UP000054097"/>
    </source>
</evidence>
<dbReference type="STRING" id="933852.A0A0C3AYV4"/>
<sequence>MSHNLRGEIIQTKEKLRVIKERENNATLELESIRSERQALEGFASILEDQHQALQSNIRRFAGLLHPINRCPEDILRIVFQCLVLAEHENWCKASIKVSHVCRQWRAITINTPELWDSIIVPKAHHIPRRLSLLNMVFSRLRSVAPQIMVFMLETKAKDAAKHLSLLLKSSNMNQGNRIKLLQLSLPSSSMSNFIDFNTPFLKSIDSFRIVAEKSLKAPTALHLTKFFDYFPLIDELRINNVPQIMIEEEQVSNTVTSLKFQGARVIPSFASLAWFKNLASLDMAGTTFQDDMLETDINLGKLQDIRVHKSDGIPWTRLQTPQLTRVEFFSSSAFSEDVLGFLRRNQQICHFGFAVVKRNLKSIPLALPGLVTLEIMGPCRWLYERSATGLENLPFRELRHLVIITNKRIDDLEALVAARCHLTLASGPLPVALKSLTIRHPGSDVSEACPQMHSWLGRCTITRRCSPEPRHEDWHDCTLTWMHDEGGAGLQ</sequence>
<keyword evidence="2" id="KW-1185">Reference proteome</keyword>
<reference evidence="2" key="2">
    <citation type="submission" date="2015-01" db="EMBL/GenBank/DDBJ databases">
        <title>Evolutionary Origins and Diversification of the Mycorrhizal Mutualists.</title>
        <authorList>
            <consortium name="DOE Joint Genome Institute"/>
            <consortium name="Mycorrhizal Genomics Consortium"/>
            <person name="Kohler A."/>
            <person name="Kuo A."/>
            <person name="Nagy L.G."/>
            <person name="Floudas D."/>
            <person name="Copeland A."/>
            <person name="Barry K.W."/>
            <person name="Cichocki N."/>
            <person name="Veneault-Fourrey C."/>
            <person name="LaButti K."/>
            <person name="Lindquist E.A."/>
            <person name="Lipzen A."/>
            <person name="Lundell T."/>
            <person name="Morin E."/>
            <person name="Murat C."/>
            <person name="Riley R."/>
            <person name="Ohm R."/>
            <person name="Sun H."/>
            <person name="Tunlid A."/>
            <person name="Henrissat B."/>
            <person name="Grigoriev I.V."/>
            <person name="Hibbett D.S."/>
            <person name="Martin F."/>
        </authorList>
    </citation>
    <scope>NUCLEOTIDE SEQUENCE [LARGE SCALE GENOMIC DNA]</scope>
    <source>
        <strain evidence="2">MAFF 305830</strain>
    </source>
</reference>
<accession>A0A0C3AYV4</accession>
<gene>
    <name evidence="1" type="ORF">M408DRAFT_27103</name>
</gene>